<dbReference type="GO" id="GO:0031177">
    <property type="term" value="F:phosphopantetheine binding"/>
    <property type="evidence" value="ECO:0007669"/>
    <property type="project" value="TreeGrafter"/>
</dbReference>
<evidence type="ECO:0000259" key="1">
    <source>
        <dbReference type="Pfam" id="PF00668"/>
    </source>
</evidence>
<dbReference type="GO" id="GO:0008610">
    <property type="term" value="P:lipid biosynthetic process"/>
    <property type="evidence" value="ECO:0007669"/>
    <property type="project" value="UniProtKB-ARBA"/>
</dbReference>
<comment type="caution">
    <text evidence="2">The sequence shown here is derived from an EMBL/GenBank/DDBJ whole genome shotgun (WGS) entry which is preliminary data.</text>
</comment>
<feature type="domain" description="Condensation" evidence="1">
    <location>
        <begin position="38"/>
        <end position="337"/>
    </location>
</feature>
<sequence>MRDPNPSTPGEDVLHAWLSRVANTPAPLLPVADRGRPLPASHAQRGMWLAQEVAGHENRSLTAVHSYRLTGPLDLDALRTALDVLVARHEVLRTGFALREGELHQVIGAPAGLDTAVVDTAGDAELTALVRAVADTPFDLGRGPLLRVRLFRLDADTHVLCAVFHHIANDGWSMDVFHRELAALYGAAADLPGVSDPATLADLADLDELAVQYPDFAVWQHARAQDPGTHADALAYWRTRLADAPPLLLLPTDKPRADVRWGTGDRVGFRIPAETAERAAKAASAHGTTLFTFQYAAFQALLAAWSGQTDVVTGITTANRTLPETEPLIGFFVNVLP</sequence>
<dbReference type="PANTHER" id="PTHR45527:SF1">
    <property type="entry name" value="FATTY ACID SYNTHASE"/>
    <property type="match status" value="1"/>
</dbReference>
<dbReference type="AlphaFoldDB" id="A0A646KQ09"/>
<dbReference type="GO" id="GO:0044550">
    <property type="term" value="P:secondary metabolite biosynthetic process"/>
    <property type="evidence" value="ECO:0007669"/>
    <property type="project" value="TreeGrafter"/>
</dbReference>
<proteinExistence type="predicted"/>
<dbReference type="Gene3D" id="3.30.559.30">
    <property type="entry name" value="Nonribosomal peptide synthetase, condensation domain"/>
    <property type="match status" value="1"/>
</dbReference>
<reference evidence="2 3" key="1">
    <citation type="submission" date="2019-05" db="EMBL/GenBank/DDBJ databases">
        <title>Comparative genomics and metabolomics analyses of clavulanic acid producing Streptomyces species provides insight into specialized metabolism and evolution of beta-lactam biosynthetic gene clusters.</title>
        <authorList>
            <person name="Moore M.A."/>
            <person name="Cruz-Morales P."/>
            <person name="Barona Gomez F."/>
            <person name="Kapil T."/>
        </authorList>
    </citation>
    <scope>NUCLEOTIDE SEQUENCE [LARGE SCALE GENOMIC DNA]</scope>
    <source>
        <strain evidence="2 3">NRRL 5741</strain>
    </source>
</reference>
<dbReference type="CDD" id="cd19531">
    <property type="entry name" value="LCL_NRPS-like"/>
    <property type="match status" value="1"/>
</dbReference>
<dbReference type="Proteomes" id="UP000419138">
    <property type="component" value="Unassembled WGS sequence"/>
</dbReference>
<feature type="non-terminal residue" evidence="2">
    <location>
        <position position="337"/>
    </location>
</feature>
<dbReference type="EMBL" id="VCLA01000184">
    <property type="protein sequence ID" value="MQT04147.1"/>
    <property type="molecule type" value="Genomic_DNA"/>
</dbReference>
<dbReference type="GO" id="GO:0003824">
    <property type="term" value="F:catalytic activity"/>
    <property type="evidence" value="ECO:0007669"/>
    <property type="project" value="InterPro"/>
</dbReference>
<accession>A0A646KQ09</accession>
<keyword evidence="3" id="KW-1185">Reference proteome</keyword>
<dbReference type="SUPFAM" id="SSF52777">
    <property type="entry name" value="CoA-dependent acyltransferases"/>
    <property type="match status" value="2"/>
</dbReference>
<dbReference type="PANTHER" id="PTHR45527">
    <property type="entry name" value="NONRIBOSOMAL PEPTIDE SYNTHETASE"/>
    <property type="match status" value="1"/>
</dbReference>
<organism evidence="2 3">
    <name type="scientific">Streptomyces jumonjinensis</name>
    <dbReference type="NCBI Taxonomy" id="1945"/>
    <lineage>
        <taxon>Bacteria</taxon>
        <taxon>Bacillati</taxon>
        <taxon>Actinomycetota</taxon>
        <taxon>Actinomycetes</taxon>
        <taxon>Kitasatosporales</taxon>
        <taxon>Streptomycetaceae</taxon>
        <taxon>Streptomyces</taxon>
    </lineage>
</organism>
<dbReference type="Gene3D" id="3.30.559.10">
    <property type="entry name" value="Chloramphenicol acetyltransferase-like domain"/>
    <property type="match status" value="1"/>
</dbReference>
<dbReference type="GO" id="GO:0005737">
    <property type="term" value="C:cytoplasm"/>
    <property type="evidence" value="ECO:0007669"/>
    <property type="project" value="TreeGrafter"/>
</dbReference>
<evidence type="ECO:0000313" key="3">
    <source>
        <dbReference type="Proteomes" id="UP000419138"/>
    </source>
</evidence>
<dbReference type="Pfam" id="PF00668">
    <property type="entry name" value="Condensation"/>
    <property type="match status" value="1"/>
</dbReference>
<dbReference type="InterPro" id="IPR023213">
    <property type="entry name" value="CAT-like_dom_sf"/>
</dbReference>
<protein>
    <submittedName>
        <fullName evidence="2">Non-ribosomal peptide synthetase</fullName>
    </submittedName>
</protein>
<gene>
    <name evidence="2" type="ORF">FF041_29465</name>
</gene>
<dbReference type="InterPro" id="IPR001242">
    <property type="entry name" value="Condensation_dom"/>
</dbReference>
<evidence type="ECO:0000313" key="2">
    <source>
        <dbReference type="EMBL" id="MQT04147.1"/>
    </source>
</evidence>
<dbReference type="GO" id="GO:0043041">
    <property type="term" value="P:amino acid activation for nonribosomal peptide biosynthetic process"/>
    <property type="evidence" value="ECO:0007669"/>
    <property type="project" value="TreeGrafter"/>
</dbReference>
<name>A0A646KQ09_STRJU</name>